<dbReference type="GO" id="GO:0005829">
    <property type="term" value="C:cytosol"/>
    <property type="evidence" value="ECO:0007669"/>
    <property type="project" value="TreeGrafter"/>
</dbReference>
<proteinExistence type="inferred from homology"/>
<feature type="domain" description="Ferritin-like diiron" evidence="10">
    <location>
        <begin position="1"/>
        <end position="145"/>
    </location>
</feature>
<dbReference type="GO" id="GO:0006826">
    <property type="term" value="P:iron ion transport"/>
    <property type="evidence" value="ECO:0007669"/>
    <property type="project" value="InterPro"/>
</dbReference>
<dbReference type="Pfam" id="PF00210">
    <property type="entry name" value="Ferritin"/>
    <property type="match status" value="1"/>
</dbReference>
<comment type="cofactor">
    <cofactor evidence="1">
        <name>heme b</name>
        <dbReference type="ChEBI" id="CHEBI:60344"/>
    </cofactor>
</comment>
<keyword evidence="4" id="KW-0349">Heme</keyword>
<dbReference type="AlphaFoldDB" id="F9UGR7"/>
<comment type="function">
    <text evidence="8">Iron-storage protein, whose ferroxidase center binds Fe(2+), oxidizes it using dioxygen to Fe(3+), and participates in the subsequent Fe(3+) oxide mineral core formation within the central cavity of the BFR protein shell.</text>
</comment>
<evidence type="ECO:0000256" key="9">
    <source>
        <dbReference type="PIRSR" id="PIRSR002560-1"/>
    </source>
</evidence>
<comment type="similarity">
    <text evidence="2 8">Belongs to the bacterioferritin family.</text>
</comment>
<evidence type="ECO:0000256" key="3">
    <source>
        <dbReference type="ARBA" id="ARBA00022434"/>
    </source>
</evidence>
<dbReference type="eggNOG" id="COG2193">
    <property type="taxonomic scope" value="Bacteria"/>
</dbReference>
<evidence type="ECO:0000256" key="8">
    <source>
        <dbReference type="PIRNR" id="PIRNR002560"/>
    </source>
</evidence>
<evidence type="ECO:0000256" key="5">
    <source>
        <dbReference type="ARBA" id="ARBA00022723"/>
    </source>
</evidence>
<feature type="binding site" evidence="9">
    <location>
        <position position="50"/>
    </location>
    <ligand>
        <name>Fe cation</name>
        <dbReference type="ChEBI" id="CHEBI:24875"/>
        <label>3</label>
    </ligand>
</feature>
<accession>F9UGR7</accession>
<keyword evidence="6 8" id="KW-0408">Iron</keyword>
<dbReference type="OrthoDB" id="9800505at2"/>
<dbReference type="InterPro" id="IPR009040">
    <property type="entry name" value="Ferritin-like_diiron"/>
</dbReference>
<dbReference type="PRINTS" id="PR00601">
    <property type="entry name" value="BACFERRITIN"/>
</dbReference>
<gene>
    <name evidence="11" type="ORF">ThimaDRAFT_4120</name>
</gene>
<dbReference type="CDD" id="cd00907">
    <property type="entry name" value="Bacterioferritin"/>
    <property type="match status" value="1"/>
</dbReference>
<evidence type="ECO:0000313" key="11">
    <source>
        <dbReference type="EMBL" id="EGV16537.1"/>
    </source>
</evidence>
<dbReference type="GO" id="GO:0006879">
    <property type="term" value="P:intracellular iron ion homeostasis"/>
    <property type="evidence" value="ECO:0007669"/>
    <property type="project" value="UniProtKB-KW"/>
</dbReference>
<dbReference type="PANTHER" id="PTHR30295">
    <property type="entry name" value="BACTERIOFERRITIN"/>
    <property type="match status" value="1"/>
</dbReference>
<sequence length="154" mass="17657">MKSQPSVNQHHNAVLKEALTAINQYFLHARMLGNWGFKRLEERIYHASIETMKEADKIVERVLFLEGLPNLQDLGKLLIGEDVPEILHGNLTMELRYRAALADAIAHCEQQGDFVSRHHLEEIQESSEERIDWIETQLSLIESVGLPNYLESAI</sequence>
<feature type="binding site" evidence="9">
    <location>
        <position position="94"/>
    </location>
    <ligand>
        <name>Fe cation</name>
        <dbReference type="ChEBI" id="CHEBI:24875"/>
        <label>2</label>
    </ligand>
</feature>
<evidence type="ECO:0000256" key="2">
    <source>
        <dbReference type="ARBA" id="ARBA00008093"/>
    </source>
</evidence>
<dbReference type="Gene3D" id="1.20.1260.10">
    <property type="match status" value="1"/>
</dbReference>
<organism evidence="11 12">
    <name type="scientific">Thiocapsa marina 5811</name>
    <dbReference type="NCBI Taxonomy" id="768671"/>
    <lineage>
        <taxon>Bacteria</taxon>
        <taxon>Pseudomonadati</taxon>
        <taxon>Pseudomonadota</taxon>
        <taxon>Gammaproteobacteria</taxon>
        <taxon>Chromatiales</taxon>
        <taxon>Chromatiaceae</taxon>
        <taxon>Thiocapsa</taxon>
    </lineage>
</organism>
<feature type="binding site" description="axial binding residue" evidence="9">
    <location>
        <position position="52"/>
    </location>
    <ligand>
        <name>heme b</name>
        <dbReference type="ChEBI" id="CHEBI:60344"/>
        <note>ligand shared between dimeric partners</note>
    </ligand>
    <ligandPart>
        <name>Fe</name>
        <dbReference type="ChEBI" id="CHEBI:18248"/>
    </ligandPart>
</feature>
<dbReference type="SUPFAM" id="SSF47240">
    <property type="entry name" value="Ferritin-like"/>
    <property type="match status" value="1"/>
</dbReference>
<dbReference type="Proteomes" id="UP000005459">
    <property type="component" value="Unassembled WGS sequence"/>
</dbReference>
<keyword evidence="5 8" id="KW-0479">Metal-binding</keyword>
<evidence type="ECO:0000256" key="6">
    <source>
        <dbReference type="ARBA" id="ARBA00023004"/>
    </source>
</evidence>
<dbReference type="RefSeq" id="WP_007194992.1">
    <property type="nucleotide sequence ID" value="NZ_AFWV01000016.1"/>
</dbReference>
<dbReference type="EC" id="1.16.3.1" evidence="8"/>
<dbReference type="GO" id="GO:0004322">
    <property type="term" value="F:ferroxidase activity"/>
    <property type="evidence" value="ECO:0007669"/>
    <property type="project" value="UniProtKB-EC"/>
</dbReference>
<comment type="catalytic activity">
    <reaction evidence="8">
        <text>4 Fe(2+) + O2 + 4 H(+) = 4 Fe(3+) + 2 H2O</text>
        <dbReference type="Rhea" id="RHEA:11148"/>
        <dbReference type="ChEBI" id="CHEBI:15377"/>
        <dbReference type="ChEBI" id="CHEBI:15378"/>
        <dbReference type="ChEBI" id="CHEBI:15379"/>
        <dbReference type="ChEBI" id="CHEBI:29033"/>
        <dbReference type="ChEBI" id="CHEBI:29034"/>
        <dbReference type="EC" id="1.16.3.1"/>
    </reaction>
</comment>
<dbReference type="GO" id="GO:0008199">
    <property type="term" value="F:ferric iron binding"/>
    <property type="evidence" value="ECO:0007669"/>
    <property type="project" value="InterPro"/>
</dbReference>
<dbReference type="STRING" id="768671.ThimaDRAFT_4120"/>
<dbReference type="EMBL" id="AFWV01000016">
    <property type="protein sequence ID" value="EGV16537.1"/>
    <property type="molecule type" value="Genomic_DNA"/>
</dbReference>
<dbReference type="InterPro" id="IPR002024">
    <property type="entry name" value="Bacterioferritin"/>
</dbReference>
<dbReference type="PIRSF" id="PIRSF002560">
    <property type="entry name" value="Bacterioferritin"/>
    <property type="match status" value="1"/>
</dbReference>
<evidence type="ECO:0000313" key="12">
    <source>
        <dbReference type="Proteomes" id="UP000005459"/>
    </source>
</evidence>
<evidence type="ECO:0000256" key="7">
    <source>
        <dbReference type="ARBA" id="ARBA00036243"/>
    </source>
</evidence>
<dbReference type="InterPro" id="IPR009078">
    <property type="entry name" value="Ferritin-like_SF"/>
</dbReference>
<dbReference type="GO" id="GO:0020037">
    <property type="term" value="F:heme binding"/>
    <property type="evidence" value="ECO:0007669"/>
    <property type="project" value="TreeGrafter"/>
</dbReference>
<comment type="catalytic activity">
    <reaction evidence="7">
        <text>Fe(2+)(in) = Fe(2+)(out)</text>
        <dbReference type="Rhea" id="RHEA:28486"/>
        <dbReference type="ChEBI" id="CHEBI:29033"/>
    </reaction>
</comment>
<keyword evidence="3 8" id="KW-0409">Iron storage</keyword>
<dbReference type="PROSITE" id="PS50905">
    <property type="entry name" value="FERRITIN_LIKE"/>
    <property type="match status" value="1"/>
</dbReference>
<name>F9UGR7_9GAMM</name>
<dbReference type="InterPro" id="IPR012347">
    <property type="entry name" value="Ferritin-like"/>
</dbReference>
<protein>
    <recommendedName>
        <fullName evidence="8">Bacterioferritin</fullName>
        <ecNumber evidence="8">1.16.3.1</ecNumber>
    </recommendedName>
</protein>
<dbReference type="NCBIfam" id="TIGR00754">
    <property type="entry name" value="bfr"/>
    <property type="match status" value="1"/>
</dbReference>
<dbReference type="PATRIC" id="fig|768671.3.peg.4346"/>
<evidence type="ECO:0000256" key="1">
    <source>
        <dbReference type="ARBA" id="ARBA00001970"/>
    </source>
</evidence>
<dbReference type="PANTHER" id="PTHR30295:SF0">
    <property type="entry name" value="BACTERIOFERRITIN"/>
    <property type="match status" value="1"/>
</dbReference>
<reference evidence="11 12" key="1">
    <citation type="submission" date="2011-06" db="EMBL/GenBank/DDBJ databases">
        <title>The draft genome of Thiocapsa marina 5811.</title>
        <authorList>
            <consortium name="US DOE Joint Genome Institute (JGI-PGF)"/>
            <person name="Lucas S."/>
            <person name="Han J."/>
            <person name="Cheng J.-F."/>
            <person name="Goodwin L."/>
            <person name="Pitluck S."/>
            <person name="Peters L."/>
            <person name="Land M.L."/>
            <person name="Hauser L."/>
            <person name="Vogl K."/>
            <person name="Liu Z."/>
            <person name="Imhoff J."/>
            <person name="Thiel V."/>
            <person name="Frigaard N.-U."/>
            <person name="Bryant D."/>
            <person name="Woyke T.J."/>
        </authorList>
    </citation>
    <scope>NUCLEOTIDE SEQUENCE [LARGE SCALE GENOMIC DNA]</scope>
    <source>
        <strain evidence="11 12">5811</strain>
    </source>
</reference>
<dbReference type="InterPro" id="IPR008331">
    <property type="entry name" value="Ferritin_DPS_dom"/>
</dbReference>
<keyword evidence="12" id="KW-1185">Reference proteome</keyword>
<evidence type="ECO:0000256" key="4">
    <source>
        <dbReference type="ARBA" id="ARBA00022617"/>
    </source>
</evidence>
<feature type="binding site" evidence="9">
    <location>
        <position position="46"/>
    </location>
    <ligand>
        <name>Fe cation</name>
        <dbReference type="ChEBI" id="CHEBI:24875"/>
        <label>3</label>
    </ligand>
</feature>
<evidence type="ECO:0000259" key="10">
    <source>
        <dbReference type="PROSITE" id="PS50905"/>
    </source>
</evidence>